<evidence type="ECO:0000313" key="4">
    <source>
        <dbReference type="EMBL" id="AMY12100.1"/>
    </source>
</evidence>
<evidence type="ECO:0000259" key="3">
    <source>
        <dbReference type="Pfam" id="PF22301"/>
    </source>
</evidence>
<accession>A0A143PVL5</accession>
<feature type="chain" id="PRO_5007512052" evidence="2">
    <location>
        <begin position="22"/>
        <end position="383"/>
    </location>
</feature>
<evidence type="ECO:0000256" key="1">
    <source>
        <dbReference type="ARBA" id="ARBA00022729"/>
    </source>
</evidence>
<dbReference type="STRING" id="1855912.LuPra_05372"/>
<dbReference type="Proteomes" id="UP000076079">
    <property type="component" value="Chromosome"/>
</dbReference>
<dbReference type="InterPro" id="IPR054583">
    <property type="entry name" value="Beta-prop_AUDH"/>
</dbReference>
<reference evidence="5" key="2">
    <citation type="submission" date="2016-04" db="EMBL/GenBank/DDBJ databases">
        <title>First Complete Genome Sequence of a Subdivision 6 Acidobacterium.</title>
        <authorList>
            <person name="Huang S."/>
            <person name="Vieira S."/>
            <person name="Bunk B."/>
            <person name="Riedel T."/>
            <person name="Sproeer C."/>
            <person name="Overmann J."/>
        </authorList>
    </citation>
    <scope>NUCLEOTIDE SEQUENCE [LARGE SCALE GENOMIC DNA]</scope>
    <source>
        <strain evidence="5">DSM 100886 HEG_-6_39</strain>
    </source>
</reference>
<dbReference type="KEGG" id="abac:LuPra_05372"/>
<dbReference type="InterPro" id="IPR013517">
    <property type="entry name" value="FG-GAP"/>
</dbReference>
<feature type="signal peptide" evidence="2">
    <location>
        <begin position="1"/>
        <end position="21"/>
    </location>
</feature>
<dbReference type="Gene3D" id="2.130.10.130">
    <property type="entry name" value="Integrin alpha, N-terminal"/>
    <property type="match status" value="1"/>
</dbReference>
<feature type="domain" description="Aldos-2-ulose dehydratase beta-propeller" evidence="3">
    <location>
        <begin position="122"/>
        <end position="278"/>
    </location>
</feature>
<protein>
    <submittedName>
        <fullName evidence="4">FG-GAP repeat</fullName>
    </submittedName>
</protein>
<dbReference type="SUPFAM" id="SSF69318">
    <property type="entry name" value="Integrin alpha N-terminal domain"/>
    <property type="match status" value="1"/>
</dbReference>
<gene>
    <name evidence="4" type="ORF">LuPra_05372</name>
</gene>
<proteinExistence type="predicted"/>
<dbReference type="InterPro" id="IPR028994">
    <property type="entry name" value="Integrin_alpha_N"/>
</dbReference>
<dbReference type="EMBL" id="CP015136">
    <property type="protein sequence ID" value="AMY12100.1"/>
    <property type="molecule type" value="Genomic_DNA"/>
</dbReference>
<dbReference type="Pfam" id="PF22301">
    <property type="entry name" value="AUDH_beta_propeller"/>
    <property type="match status" value="1"/>
</dbReference>
<dbReference type="PANTHER" id="PTHR44103">
    <property type="entry name" value="PROPROTEIN CONVERTASE P"/>
    <property type="match status" value="1"/>
</dbReference>
<dbReference type="Pfam" id="PF13517">
    <property type="entry name" value="FG-GAP_3"/>
    <property type="match status" value="2"/>
</dbReference>
<evidence type="ECO:0000256" key="2">
    <source>
        <dbReference type="SAM" id="SignalP"/>
    </source>
</evidence>
<name>A0A143PVL5_LUTPR</name>
<organism evidence="4 5">
    <name type="scientific">Luteitalea pratensis</name>
    <dbReference type="NCBI Taxonomy" id="1855912"/>
    <lineage>
        <taxon>Bacteria</taxon>
        <taxon>Pseudomonadati</taxon>
        <taxon>Acidobacteriota</taxon>
        <taxon>Vicinamibacteria</taxon>
        <taxon>Vicinamibacterales</taxon>
        <taxon>Vicinamibacteraceae</taxon>
        <taxon>Luteitalea</taxon>
    </lineage>
</organism>
<evidence type="ECO:0000313" key="5">
    <source>
        <dbReference type="Proteomes" id="UP000076079"/>
    </source>
</evidence>
<keyword evidence="5" id="KW-1185">Reference proteome</keyword>
<sequence precursor="true">MLPFVLMLLLVSGAQAPPASALPVFRATSIVSGLGMGYQLVLADLNRDKRLDVIVVDERAQDLAWYENPTWARHVLVTAVPRVINLDTYDLDGDGIPEIALAHRFETDPARSVGQVLLLTHGEDPTQAWTSRPIDAVPTAHRVRWMRVEPGKAPSLIVAPFAGTGVVAPKYEGRTPIYAYRPGTWVRQQISSTLTGIVHSIHPVEWAPGRWQMLTASFDGLQRLVPKDGEWTHVPITSGNVEPCPLCGSSEVKVGALGQRRFLATIEPFHGTNVVVYLDRPSGWDSLVIERGMSNGHALAVADLDGDGRDEIIGGFRGKDFRVTIYRADDATGTRWTPTVLDQGHVAGADCKVADLTGDGRLDIVCSGASTGNVMLFEQQPRP</sequence>
<dbReference type="RefSeq" id="WP_234800570.1">
    <property type="nucleotide sequence ID" value="NZ_CP015136.1"/>
</dbReference>
<reference evidence="4 5" key="1">
    <citation type="journal article" date="2016" name="Genome Announc.">
        <title>First Complete Genome Sequence of a Subdivision 6 Acidobacterium Strain.</title>
        <authorList>
            <person name="Huang S."/>
            <person name="Vieira S."/>
            <person name="Bunk B."/>
            <person name="Riedel T."/>
            <person name="Sproer C."/>
            <person name="Overmann J."/>
        </authorList>
    </citation>
    <scope>NUCLEOTIDE SEQUENCE [LARGE SCALE GENOMIC DNA]</scope>
    <source>
        <strain evidence="5">DSM 100886 HEG_-6_39</strain>
    </source>
</reference>
<dbReference type="PANTHER" id="PTHR44103:SF1">
    <property type="entry name" value="PROPROTEIN CONVERTASE P"/>
    <property type="match status" value="1"/>
</dbReference>
<keyword evidence="1 2" id="KW-0732">Signal</keyword>
<dbReference type="AlphaFoldDB" id="A0A143PVL5"/>